<dbReference type="PANTHER" id="PTHR46379:SF1">
    <property type="entry name" value="ZINC FINGER MYND DOMAIN-CONTAINING PROTEIN 11"/>
    <property type="match status" value="1"/>
</dbReference>
<feature type="compositionally biased region" description="Basic and acidic residues" evidence="7">
    <location>
        <begin position="1284"/>
        <end position="1298"/>
    </location>
</feature>
<dbReference type="SUPFAM" id="SSF47370">
    <property type="entry name" value="Bromodomain"/>
    <property type="match status" value="1"/>
</dbReference>
<feature type="domain" description="W2" evidence="9">
    <location>
        <begin position="2197"/>
        <end position="2356"/>
    </location>
</feature>
<evidence type="ECO:0000256" key="7">
    <source>
        <dbReference type="SAM" id="MobiDB-lite"/>
    </source>
</evidence>
<dbReference type="PANTHER" id="PTHR46379">
    <property type="entry name" value="ZINC FINGER MYND DOMAIN-CONTAINING"/>
    <property type="match status" value="1"/>
</dbReference>
<dbReference type="PROSITE" id="PS52014">
    <property type="entry name" value="SAMD1_WH"/>
    <property type="match status" value="1"/>
</dbReference>
<feature type="region of interest" description="Disordered" evidence="7">
    <location>
        <begin position="1055"/>
        <end position="1159"/>
    </location>
</feature>
<feature type="compositionally biased region" description="Polar residues" evidence="7">
    <location>
        <begin position="1496"/>
        <end position="1510"/>
    </location>
</feature>
<dbReference type="SMART" id="SM00515">
    <property type="entry name" value="eIF5C"/>
    <property type="match status" value="1"/>
</dbReference>
<evidence type="ECO:0000313" key="11">
    <source>
        <dbReference type="EMBL" id="KAH0810398.1"/>
    </source>
</evidence>
<feature type="compositionally biased region" description="Basic and acidic residues" evidence="7">
    <location>
        <begin position="1131"/>
        <end position="1153"/>
    </location>
</feature>
<comment type="subcellular location">
    <subcellularLocation>
        <location evidence="1">Nucleus</location>
    </subcellularLocation>
</comment>
<reference evidence="11" key="1">
    <citation type="journal article" date="2020" name="J Insects Food Feed">
        <title>The yellow mealworm (Tenebrio molitor) genome: a resource for the emerging insects as food and feed industry.</title>
        <authorList>
            <person name="Eriksson T."/>
            <person name="Andere A."/>
            <person name="Kelstrup H."/>
            <person name="Emery V."/>
            <person name="Picard C."/>
        </authorList>
    </citation>
    <scope>NUCLEOTIDE SEQUENCE</scope>
    <source>
        <strain evidence="11">Stoneville</strain>
        <tissue evidence="11">Whole head</tissue>
    </source>
</reference>
<feature type="region of interest" description="Disordered" evidence="7">
    <location>
        <begin position="1462"/>
        <end position="1535"/>
    </location>
</feature>
<evidence type="ECO:0000313" key="12">
    <source>
        <dbReference type="Proteomes" id="UP000719412"/>
    </source>
</evidence>
<organism evidence="11 12">
    <name type="scientific">Tenebrio molitor</name>
    <name type="common">Yellow mealworm beetle</name>
    <dbReference type="NCBI Taxonomy" id="7067"/>
    <lineage>
        <taxon>Eukaryota</taxon>
        <taxon>Metazoa</taxon>
        <taxon>Ecdysozoa</taxon>
        <taxon>Arthropoda</taxon>
        <taxon>Hexapoda</taxon>
        <taxon>Insecta</taxon>
        <taxon>Pterygota</taxon>
        <taxon>Neoptera</taxon>
        <taxon>Endopterygota</taxon>
        <taxon>Coleoptera</taxon>
        <taxon>Polyphaga</taxon>
        <taxon>Cucujiformia</taxon>
        <taxon>Tenebrionidae</taxon>
        <taxon>Tenebrio</taxon>
    </lineage>
</organism>
<dbReference type="Pfam" id="PF02020">
    <property type="entry name" value="W2"/>
    <property type="match status" value="1"/>
</dbReference>
<evidence type="ECO:0000256" key="4">
    <source>
        <dbReference type="ARBA" id="ARBA00023117"/>
    </source>
</evidence>
<keyword evidence="3" id="KW-0156">Chromatin regulator</keyword>
<dbReference type="SMART" id="SM00543">
    <property type="entry name" value="MIF4G"/>
    <property type="match status" value="1"/>
</dbReference>
<feature type="region of interest" description="Disordered" evidence="7">
    <location>
        <begin position="175"/>
        <end position="202"/>
    </location>
</feature>
<evidence type="ECO:0000256" key="6">
    <source>
        <dbReference type="SAM" id="Coils"/>
    </source>
</evidence>
<dbReference type="Proteomes" id="UP000719412">
    <property type="component" value="Unassembled WGS sequence"/>
</dbReference>
<dbReference type="GO" id="GO:0003677">
    <property type="term" value="F:DNA binding"/>
    <property type="evidence" value="ECO:0007669"/>
    <property type="project" value="InterPro"/>
</dbReference>
<sequence>MPIRRAADPISVQHVWDAIRSAILQRQMADTKRIIKYLMRVDKCTYSQAELYIQQTLHDGLIMALQKVTRTSKGDLVDSFRIPMQELPPLDGKDWYCFECHLAGNVTACNKCFRVFHSDCITNGRRKFEEFKKTNILYDQSNKSLAKDETTNSSINISSDSDDLNASSELSTYKLPLNNNDSSSGHSQEDAQEIHNSEETIESGSKEMYDETLCSMCNISKLDDNCNLDKAELNYLLKFVIHRIQSWLPNMITHTMAEEDRPEWLTDKELTWRANQLFFEHRDMSVIEVNLNSESYTQLHEFLADVLTIQHNVAIFHGIESQEYGAAELMVRDCMHDLTELKLCVDCYRHSNEKINAKWFCLPCRVPHKLVWAKQKGYPYWPAKVIQQTDTHYDVRFFGGKYERSLLAKTFIKPIETPQSKLQIKTSSAFNKSVEELKFHQRLLQNPDELQKLISSSKQRVRAVNKHRIATLKKSLSTAAQLKKRNSSFDANDVYKFEDTPYAPQNVNLSPDRHKRKSSIYEGSPVAKKNSSTMSEDKNDSIHNVSDNIIHISDGEEEEFSFRENYSISSLNYNGSYEQVSSSTENYRIQDSSVLRNQENGMQQLDHPYSDSVEKMRRKLECLSDKRELIKCAMDSMQGELDKITNDHNEHLKRLFESHNAQISETKKKQWGDVLRMSQHCSVLRDPSDFVVFRLTNDCAFSFDKKPVSVVAKVVVVPYVQQQQPNQPGTQAQTLRGIAPTGPPNQSSTPPTNDLKVQSVPQQQSMNHMYVGPQQQVRGTQGPYYRSGPPSQATRMPSQHRGQQQIYQAAQATQYMQMPVPAQMYITNTMQYYNGQRPQAFVQPATPLVYQGQPLPSQFTFQPNPNQTPTVQYPFFSMRPSHPSQSATVPPNANQPLQSIPLAQTQPPFQRQQNKRRAKAIPVIDPATGADRLDEVYEQQNNSHPPSGESSARQTPQPVNNVNKEIQAAFAKQVLQVATNETSVDDPEIHSGSLDHETLYHHSNSQAAGQPSKLDHLVQSSNLKAQAKEFVLSSSNTAKETPIVSANCDAVEVTLPNKQIKDRESPAKGRKQKEQSREHKDSVSKDTQSKEKVSDKESSTNKSDINKTKESLLPTANIASTSATPLTVTNKDNKEVVTHRGEDKKNQKKDTKTESNVPNVEVNDSATVLTNQPAQPAQDVPSNVILVDIPKLRPPAFRLSCPKTAIRTSAFFVPTVDDRKEDKMADDLLLSVDRMGRTLPKPKNASQRTKDGQKQQLPSSNNQKQAAASVPPPQPAKPNSKSSKKTELNQKGANKEGTDMDAFNDNTRLDVVNANVNTTNDEINANSLMNNTNNTTVPTTANDANKKNHNTEVSTYRTETTKTLPKSKVDITDIVKEKPKPIKAFPTPEVQDEVDRASTSTNDKLVQVRNEVNAKANSENNAAAVIENRSELPYREGQWAPNNLDGKKVYDKEFLLALRNGPASRKKPDNLPDVIIADDRGRLSDGRYSTGGRTDFTPSFTNYGGKSGSQRGPPPKRNSQSGKVGGGGGKGSKQNIIKVSISVREDVKLHEVENAWKPARFLKGEEMTDDEHKTEELYKKVRGVLNKLTPQKFETLVSQVRELQIDTAERLQGVIDLVFEKAVDEPNFSVAYALMCRELALMQVPAANSTEDKKEVVNFRKLLVTRCQIEFEKQSYDESVRNEKVKEINECNDTEKKKELQFELEDYDRRLRMKSVGNIRFIGELFKQQMLTIKIMMRCLDNLLENKDEESLECLCKLLTTIGKELESKKIDLTPIFNAMKDIVDKKHGRVSSRVRFMLQDVIDLRRNKWIPRRQDSNPKTIDQIQKEAENEHLNIQALNSVPMTPRKDDRGSAGANSDRKRRNVSDDGWQTTSSRNRAPFTVQSDKLKNKPPLTDEPLGSRQMFGNWSKGSNIKTETSAATNTANMYAALEHIDTEKRPSGSRNKDPYSSKGPSLERSNYNKQSYDGRGSRSGSQHRSTERENSSSAAPKVAPTTISSAPKPAQTPVPVYSMTEEQLERHVKNNLDEYLNDSCTIDEYSQDTQATVPPSYFPRIVADGTGILFAKLINLGTLPLEDYCIGLEEVLSQVNELTIDIPMIWNYLAEILVHLICEEALSLNRLHKSCELIINQGHASKLLGALFKLVVSEKGPNFLNSCWRASGLNLVDFMKPNQAETFLKDNKLECLYGGNTPAGQSQLTYEQIHNKLSEFFNLKTSFDDVVNWITANVGELVKENKFVRTLVTALFENSIVRQKWVGDNLKSHYKLLQKYVDNNSNYELQCLYALQALIQKLEHPKGLLLTICNQLYEDAIISQDSFIAWEVSTDPAEQDGKGVALKQLTSFFTQLKENEEESGSSSDET</sequence>
<feature type="domain" description="PWWP" evidence="8">
    <location>
        <begin position="367"/>
        <end position="405"/>
    </location>
</feature>
<feature type="compositionally biased region" description="Polar residues" evidence="7">
    <location>
        <begin position="744"/>
        <end position="761"/>
    </location>
</feature>
<dbReference type="Gene3D" id="2.30.30.140">
    <property type="match status" value="1"/>
</dbReference>
<dbReference type="Gene3D" id="1.25.40.180">
    <property type="match status" value="3"/>
</dbReference>
<dbReference type="GO" id="GO:0006325">
    <property type="term" value="P:chromatin organization"/>
    <property type="evidence" value="ECO:0007669"/>
    <property type="project" value="UniProtKB-KW"/>
</dbReference>
<dbReference type="InterPro" id="IPR003307">
    <property type="entry name" value="W2_domain"/>
</dbReference>
<feature type="region of interest" description="Disordered" evidence="7">
    <location>
        <begin position="1934"/>
        <end position="2007"/>
    </location>
</feature>
<dbReference type="FunFam" id="1.25.40.180:FF:000068">
    <property type="entry name" value="Eukaryotic translation initiation factor 4 gamma 1-like Protein"/>
    <property type="match status" value="1"/>
</dbReference>
<keyword evidence="6" id="KW-0175">Coiled coil</keyword>
<dbReference type="CDD" id="cd11559">
    <property type="entry name" value="W2_eIF4G1_like"/>
    <property type="match status" value="1"/>
</dbReference>
<dbReference type="PROSITE" id="PS51363">
    <property type="entry name" value="W2"/>
    <property type="match status" value="1"/>
</dbReference>
<dbReference type="InterPro" id="IPR048589">
    <property type="entry name" value="SAMD1-like_WH"/>
</dbReference>
<gene>
    <name evidence="11" type="ORF">GEV33_012393</name>
</gene>
<dbReference type="GO" id="GO:0003723">
    <property type="term" value="F:RNA binding"/>
    <property type="evidence" value="ECO:0007669"/>
    <property type="project" value="InterPro"/>
</dbReference>
<dbReference type="InterPro" id="IPR013083">
    <property type="entry name" value="Znf_RING/FYVE/PHD"/>
</dbReference>
<dbReference type="FunFam" id="1.25.40.180:FF:000042">
    <property type="entry name" value="Eukaryotic translation initiation factor 4 gamma"/>
    <property type="match status" value="1"/>
</dbReference>
<keyword evidence="2" id="KW-0597">Phosphoprotein</keyword>
<dbReference type="Pfam" id="PF02854">
    <property type="entry name" value="MIF4G"/>
    <property type="match status" value="1"/>
</dbReference>
<dbReference type="InterPro" id="IPR016024">
    <property type="entry name" value="ARM-type_fold"/>
</dbReference>
<dbReference type="EMBL" id="JABDTM020027502">
    <property type="protein sequence ID" value="KAH0810398.1"/>
    <property type="molecule type" value="Genomic_DNA"/>
</dbReference>
<feature type="region of interest" description="Disordered" evidence="7">
    <location>
        <begin position="777"/>
        <end position="797"/>
    </location>
</feature>
<dbReference type="Gene3D" id="1.20.920.10">
    <property type="entry name" value="Bromodomain-like"/>
    <property type="match status" value="1"/>
</dbReference>
<dbReference type="InterPro" id="IPR036427">
    <property type="entry name" value="Bromodomain-like_sf"/>
</dbReference>
<dbReference type="Pfam" id="PF21140">
    <property type="entry name" value="eIF4G1-like_eIF4E-bd"/>
    <property type="match status" value="1"/>
</dbReference>
<feature type="compositionally biased region" description="Polar residues" evidence="7">
    <location>
        <begin position="177"/>
        <end position="186"/>
    </location>
</feature>
<feature type="compositionally biased region" description="Polar residues" evidence="7">
    <location>
        <begin position="1904"/>
        <end position="1913"/>
    </location>
</feature>
<feature type="region of interest" description="Disordered" evidence="7">
    <location>
        <begin position="505"/>
        <end position="542"/>
    </location>
</feature>
<feature type="compositionally biased region" description="Basic and acidic residues" evidence="7">
    <location>
        <begin position="1934"/>
        <end position="1949"/>
    </location>
</feature>
<keyword evidence="5" id="KW-0539">Nucleus</keyword>
<dbReference type="InterPro" id="IPR047269">
    <property type="entry name" value="ZMY11"/>
</dbReference>
<keyword evidence="12" id="KW-1185">Reference proteome</keyword>
<dbReference type="InterPro" id="IPR047268">
    <property type="entry name" value="PWWP_BS69"/>
</dbReference>
<feature type="region of interest" description="Disordered" evidence="7">
    <location>
        <begin position="1834"/>
        <end position="1913"/>
    </location>
</feature>
<evidence type="ECO:0000259" key="8">
    <source>
        <dbReference type="PROSITE" id="PS50812"/>
    </source>
</evidence>
<keyword evidence="4" id="KW-0103">Bromodomain</keyword>
<reference evidence="11" key="2">
    <citation type="submission" date="2021-08" db="EMBL/GenBank/DDBJ databases">
        <authorList>
            <person name="Eriksson T."/>
        </authorList>
    </citation>
    <scope>NUCLEOTIDE SEQUENCE</scope>
    <source>
        <strain evidence="11">Stoneville</strain>
        <tissue evidence="11">Whole head</tissue>
    </source>
</reference>
<dbReference type="GO" id="GO:0003714">
    <property type="term" value="F:transcription corepressor activity"/>
    <property type="evidence" value="ECO:0007669"/>
    <property type="project" value="InterPro"/>
</dbReference>
<dbReference type="PROSITE" id="PS50812">
    <property type="entry name" value="PWWP"/>
    <property type="match status" value="1"/>
</dbReference>
<feature type="compositionally biased region" description="Polar residues" evidence="7">
    <location>
        <begin position="882"/>
        <end position="912"/>
    </location>
</feature>
<name>A0A8J6L939_TENMO</name>
<dbReference type="GO" id="GO:0034243">
    <property type="term" value="P:regulation of transcription elongation by RNA polymerase II"/>
    <property type="evidence" value="ECO:0007669"/>
    <property type="project" value="InterPro"/>
</dbReference>
<accession>A0A8J6L939</accession>
<dbReference type="GO" id="GO:0009966">
    <property type="term" value="P:regulation of signal transduction"/>
    <property type="evidence" value="ECO:0007669"/>
    <property type="project" value="TreeGrafter"/>
</dbReference>
<feature type="compositionally biased region" description="Polar residues" evidence="7">
    <location>
        <begin position="1869"/>
        <end position="1885"/>
    </location>
</feature>
<dbReference type="SMART" id="SM00293">
    <property type="entry name" value="PWWP"/>
    <property type="match status" value="1"/>
</dbReference>
<evidence type="ECO:0000256" key="3">
    <source>
        <dbReference type="ARBA" id="ARBA00022853"/>
    </source>
</evidence>
<feature type="compositionally biased region" description="Low complexity" evidence="7">
    <location>
        <begin position="724"/>
        <end position="733"/>
    </location>
</feature>
<dbReference type="InterPro" id="IPR000313">
    <property type="entry name" value="PWWP_dom"/>
</dbReference>
<dbReference type="Pfam" id="PF00855">
    <property type="entry name" value="PWWP"/>
    <property type="match status" value="1"/>
</dbReference>
<dbReference type="SUPFAM" id="SSF63748">
    <property type="entry name" value="Tudor/PWWP/MBT"/>
    <property type="match status" value="1"/>
</dbReference>
<feature type="region of interest" description="Disordered" evidence="7">
    <location>
        <begin position="878"/>
        <end position="927"/>
    </location>
</feature>
<dbReference type="InterPro" id="IPR049485">
    <property type="entry name" value="eIF4G1-like_eIF4E-bd"/>
</dbReference>
<dbReference type="CDD" id="cd05492">
    <property type="entry name" value="Bromo_ZMYND11"/>
    <property type="match status" value="1"/>
</dbReference>
<evidence type="ECO:0000259" key="10">
    <source>
        <dbReference type="PROSITE" id="PS52014"/>
    </source>
</evidence>
<dbReference type="InterPro" id="IPR003890">
    <property type="entry name" value="MIF4G-like_typ-3"/>
</dbReference>
<dbReference type="CDD" id="cd20159">
    <property type="entry name" value="PWWP_BS69"/>
    <property type="match status" value="1"/>
</dbReference>
<feature type="compositionally biased region" description="Basic and acidic residues" evidence="7">
    <location>
        <begin position="187"/>
        <end position="202"/>
    </location>
</feature>
<feature type="coiled-coil region" evidence="6">
    <location>
        <begin position="613"/>
        <end position="669"/>
    </location>
</feature>
<feature type="region of interest" description="Disordered" evidence="7">
    <location>
        <begin position="938"/>
        <end position="957"/>
    </location>
</feature>
<feature type="compositionally biased region" description="Basic and acidic residues" evidence="7">
    <location>
        <begin position="1059"/>
        <end position="1110"/>
    </location>
</feature>
<evidence type="ECO:0000259" key="9">
    <source>
        <dbReference type="PROSITE" id="PS51363"/>
    </source>
</evidence>
<proteinExistence type="predicted"/>
<feature type="compositionally biased region" description="Polar residues" evidence="7">
    <location>
        <begin position="1117"/>
        <end position="1130"/>
    </location>
</feature>
<protein>
    <submittedName>
        <fullName evidence="11">Uncharacterized protein</fullName>
    </submittedName>
</protein>
<feature type="region of interest" description="Disordered" evidence="7">
    <location>
        <begin position="724"/>
        <end position="761"/>
    </location>
</feature>
<dbReference type="GO" id="GO:0005634">
    <property type="term" value="C:nucleus"/>
    <property type="evidence" value="ECO:0007669"/>
    <property type="project" value="UniProtKB-SubCell"/>
</dbReference>
<dbReference type="SUPFAM" id="SSF48371">
    <property type="entry name" value="ARM repeat"/>
    <property type="match status" value="3"/>
</dbReference>
<evidence type="ECO:0000256" key="5">
    <source>
        <dbReference type="ARBA" id="ARBA00023242"/>
    </source>
</evidence>
<feature type="domain" description="SAMD1-like winged helix (WH)" evidence="10">
    <location>
        <begin position="3"/>
        <end position="86"/>
    </location>
</feature>
<dbReference type="Gene3D" id="3.30.40.10">
    <property type="entry name" value="Zinc/RING finger domain, C3HC4 (zinc finger)"/>
    <property type="match status" value="1"/>
</dbReference>
<evidence type="ECO:0000256" key="1">
    <source>
        <dbReference type="ARBA" id="ARBA00004123"/>
    </source>
</evidence>
<comment type="caution">
    <text evidence="11">The sequence shown here is derived from an EMBL/GenBank/DDBJ whole genome shotgun (WGS) entry which is preliminary data.</text>
</comment>
<evidence type="ECO:0000256" key="2">
    <source>
        <dbReference type="ARBA" id="ARBA00022553"/>
    </source>
</evidence>
<feature type="region of interest" description="Disordered" evidence="7">
    <location>
        <begin position="1233"/>
        <end position="1305"/>
    </location>
</feature>